<protein>
    <submittedName>
        <fullName evidence="1">Uncharacterized protein</fullName>
    </submittedName>
</protein>
<name>A0A6S6YVQ6_9BURK</name>
<accession>A0A6S6YVQ6</accession>
<dbReference type="EMBL" id="CADIJX010000003">
    <property type="protein sequence ID" value="CAB3648273.1"/>
    <property type="molecule type" value="Genomic_DNA"/>
</dbReference>
<keyword evidence="2" id="KW-1185">Reference proteome</keyword>
<evidence type="ECO:0000313" key="1">
    <source>
        <dbReference type="EMBL" id="CAB3648273.1"/>
    </source>
</evidence>
<gene>
    <name evidence="1" type="ORF">LMG3431_02644</name>
</gene>
<dbReference type="RefSeq" id="WP_175174942.1">
    <property type="nucleotide sequence ID" value="NZ_CADIJX010000003.1"/>
</dbReference>
<sequence>MANNYFDATGVLVLDQVTPVISTLFGRFRLDPTYPGNGKAYIARISYYRVPQWNDVLVDLTALAARLDLPVPDMGDDEGEEDDSNEGGGDLSIEVVLDLLASHFGAEEDTDLQTLIKHHGFQDEADLEALFVIATAFDDGHRLIAVEFEGCWHCSKPRLFEFGGHGCFLSREVTLYGDSSQAIYLGQDLRKALLAGDLDEAAARLALEASGWLESIHDERTRESLRLRLTERLLANTAPHRSL</sequence>
<reference evidence="1 2" key="1">
    <citation type="submission" date="2020-04" db="EMBL/GenBank/DDBJ databases">
        <authorList>
            <person name="De Canck E."/>
        </authorList>
    </citation>
    <scope>NUCLEOTIDE SEQUENCE [LARGE SCALE GENOMIC DNA]</scope>
    <source>
        <strain evidence="1 2">LMG 3431</strain>
    </source>
</reference>
<dbReference type="Proteomes" id="UP000494108">
    <property type="component" value="Unassembled WGS sequence"/>
</dbReference>
<dbReference type="AlphaFoldDB" id="A0A6S6YVQ6"/>
<organism evidence="1 2">
    <name type="scientific">Achromobacter pestifer</name>
    <dbReference type="NCBI Taxonomy" id="1353889"/>
    <lineage>
        <taxon>Bacteria</taxon>
        <taxon>Pseudomonadati</taxon>
        <taxon>Pseudomonadota</taxon>
        <taxon>Betaproteobacteria</taxon>
        <taxon>Burkholderiales</taxon>
        <taxon>Alcaligenaceae</taxon>
        <taxon>Achromobacter</taxon>
    </lineage>
</organism>
<evidence type="ECO:0000313" key="2">
    <source>
        <dbReference type="Proteomes" id="UP000494108"/>
    </source>
</evidence>
<proteinExistence type="predicted"/>